<evidence type="ECO:0000256" key="12">
    <source>
        <dbReference type="SAM" id="Coils"/>
    </source>
</evidence>
<evidence type="ECO:0000256" key="8">
    <source>
        <dbReference type="ARBA" id="ARBA00038408"/>
    </source>
</evidence>
<accession>A0ABW3D160</accession>
<keyword evidence="11" id="KW-0697">Rotamase</keyword>
<evidence type="ECO:0000256" key="9">
    <source>
        <dbReference type="ARBA" id="ARBA00040743"/>
    </source>
</evidence>
<keyword evidence="12" id="KW-0175">Coiled coil</keyword>
<feature type="domain" description="PpiC" evidence="14">
    <location>
        <begin position="346"/>
        <end position="452"/>
    </location>
</feature>
<evidence type="ECO:0000256" key="2">
    <source>
        <dbReference type="ARBA" id="ARBA00022475"/>
    </source>
</evidence>
<dbReference type="Proteomes" id="UP001596978">
    <property type="component" value="Unassembled WGS sequence"/>
</dbReference>
<dbReference type="InterPro" id="IPR052029">
    <property type="entry name" value="PpiD_chaperone"/>
</dbReference>
<dbReference type="InterPro" id="IPR046357">
    <property type="entry name" value="PPIase_dom_sf"/>
</dbReference>
<dbReference type="SUPFAM" id="SSF54534">
    <property type="entry name" value="FKBP-like"/>
    <property type="match status" value="1"/>
</dbReference>
<evidence type="ECO:0000259" key="14">
    <source>
        <dbReference type="PROSITE" id="PS50198"/>
    </source>
</evidence>
<organism evidence="15 16">
    <name type="scientific">Sungkyunkwania multivorans</name>
    <dbReference type="NCBI Taxonomy" id="1173618"/>
    <lineage>
        <taxon>Bacteria</taxon>
        <taxon>Pseudomonadati</taxon>
        <taxon>Bacteroidota</taxon>
        <taxon>Flavobacteriia</taxon>
        <taxon>Flavobacteriales</taxon>
        <taxon>Flavobacteriaceae</taxon>
        <taxon>Sungkyunkwania</taxon>
    </lineage>
</organism>
<keyword evidence="4 13" id="KW-0812">Transmembrane</keyword>
<dbReference type="SUPFAM" id="SSF109998">
    <property type="entry name" value="Triger factor/SurA peptide-binding domain-like"/>
    <property type="match status" value="1"/>
</dbReference>
<dbReference type="PROSITE" id="PS01096">
    <property type="entry name" value="PPIC_PPIASE_1"/>
    <property type="match status" value="1"/>
</dbReference>
<reference evidence="16" key="1">
    <citation type="journal article" date="2019" name="Int. J. Syst. Evol. Microbiol.">
        <title>The Global Catalogue of Microorganisms (GCM) 10K type strain sequencing project: providing services to taxonomists for standard genome sequencing and annotation.</title>
        <authorList>
            <consortium name="The Broad Institute Genomics Platform"/>
            <consortium name="The Broad Institute Genome Sequencing Center for Infectious Disease"/>
            <person name="Wu L."/>
            <person name="Ma J."/>
        </authorList>
    </citation>
    <scope>NUCLEOTIDE SEQUENCE [LARGE SCALE GENOMIC DNA]</scope>
    <source>
        <strain evidence="16">CCUG 62952</strain>
    </source>
</reference>
<feature type="coiled-coil region" evidence="12">
    <location>
        <begin position="365"/>
        <end position="392"/>
    </location>
</feature>
<feature type="transmembrane region" description="Helical" evidence="13">
    <location>
        <begin position="12"/>
        <end position="31"/>
    </location>
</feature>
<comment type="subcellular location">
    <subcellularLocation>
        <location evidence="1">Cell inner membrane</location>
        <topology evidence="1">Single-pass type II membrane protein</topology>
        <orientation evidence="1">Periplasmic side</orientation>
    </subcellularLocation>
</comment>
<sequence>MAILGKIRQRSIFLILVIGMALFAFVISGVFDAQGQNGVSDSIATVNGEDIAAGDFRAQVDAIERQYGGNVSTTQVVNMVWNQKLRSEILGQEIEAAGIDVGADKVAEILAQNQGYASDPRFQNAAGLFDKAKFAEWVNEQKENDPEQYAFWTRQEQGIRDNAKEQTYFNLIKAGMGATLKEGELNYRLENDKVNINFVQIPYTSIADSLVEVTKGEIKKYIEAHESEFKVEASRDVQFVLFEEKPSKEDEEAAKKAITERLSQQISYNDVSKLTDTVPSFANANDVAEYVNSFSDVGYEDKFVAREEMTTSFADTLFALSVGQIYGPYKDGEFYKLTKMVEKDENGSAKASHILIAYEGALRANPDIKRTKEEAEVKAQELLAKAKADKGNFAELAKTESDGPSASKGGDLGWFTPGAMVPAFNDFVFGNDAGSLGVVETDFGFHVILVEEKRVAVKLATIAQKVEVSETTSNLLFNEATKFEIATGGEKAFSDVAQENNYTVRRGDKLDDMADGLPGLTNQRSIIRWAFNPETEIGNVRKFNYAGGYAVVQLTGQTEKGLMSVEDASSRVLPILRKQKKAKMIKEKNNAKTLAELASANATSVKTASALTMKNPTIGGAGREPKVVGAAFALEQGETSGLIEGQNGVYMVEVTNVTKAVDLDSYLTYANTLKGELEGKVNSEVFNALKKKADIEDNRAEFY</sequence>
<keyword evidence="6 13" id="KW-0472">Membrane</keyword>
<dbReference type="Pfam" id="PF13616">
    <property type="entry name" value="Rotamase_3"/>
    <property type="match status" value="1"/>
</dbReference>
<feature type="domain" description="PpiC" evidence="14">
    <location>
        <begin position="232"/>
        <end position="342"/>
    </location>
</feature>
<dbReference type="Gene3D" id="3.10.50.40">
    <property type="match status" value="2"/>
</dbReference>
<dbReference type="EMBL" id="JBHTJH010000017">
    <property type="protein sequence ID" value="MFD0863693.1"/>
    <property type="molecule type" value="Genomic_DNA"/>
</dbReference>
<evidence type="ECO:0000313" key="15">
    <source>
        <dbReference type="EMBL" id="MFD0863693.1"/>
    </source>
</evidence>
<keyword evidence="3" id="KW-0997">Cell inner membrane</keyword>
<keyword evidence="16" id="KW-1185">Reference proteome</keyword>
<dbReference type="GO" id="GO:0003755">
    <property type="term" value="F:peptidyl-prolyl cis-trans isomerase activity"/>
    <property type="evidence" value="ECO:0007669"/>
    <property type="project" value="UniProtKB-EC"/>
</dbReference>
<dbReference type="Pfam" id="PF13623">
    <property type="entry name" value="SurA_N_2"/>
    <property type="match status" value="1"/>
</dbReference>
<evidence type="ECO:0000256" key="3">
    <source>
        <dbReference type="ARBA" id="ARBA00022519"/>
    </source>
</evidence>
<dbReference type="PANTHER" id="PTHR47529">
    <property type="entry name" value="PEPTIDYL-PROLYL CIS-TRANS ISOMERASE D"/>
    <property type="match status" value="1"/>
</dbReference>
<evidence type="ECO:0000313" key="16">
    <source>
        <dbReference type="Proteomes" id="UP001596978"/>
    </source>
</evidence>
<comment type="similarity">
    <text evidence="8">Belongs to the PpiD chaperone family.</text>
</comment>
<evidence type="ECO:0000256" key="5">
    <source>
        <dbReference type="ARBA" id="ARBA00022989"/>
    </source>
</evidence>
<name>A0ABW3D160_9FLAO</name>
<protein>
    <recommendedName>
        <fullName evidence="9">Periplasmic chaperone PpiD</fullName>
    </recommendedName>
    <alternativeName>
        <fullName evidence="10">Periplasmic folding chaperone</fullName>
    </alternativeName>
</protein>
<proteinExistence type="inferred from homology"/>
<evidence type="ECO:0000256" key="11">
    <source>
        <dbReference type="PROSITE-ProRule" id="PRU00278"/>
    </source>
</evidence>
<dbReference type="InterPro" id="IPR027304">
    <property type="entry name" value="Trigger_fact/SurA_dom_sf"/>
</dbReference>
<keyword evidence="11 15" id="KW-0413">Isomerase</keyword>
<keyword evidence="7" id="KW-0143">Chaperone</keyword>
<dbReference type="InterPro" id="IPR000297">
    <property type="entry name" value="PPIase_PpiC"/>
</dbReference>
<dbReference type="RefSeq" id="WP_386409958.1">
    <property type="nucleotide sequence ID" value="NZ_JBHTJH010000017.1"/>
</dbReference>
<evidence type="ECO:0000256" key="7">
    <source>
        <dbReference type="ARBA" id="ARBA00023186"/>
    </source>
</evidence>
<keyword evidence="5 13" id="KW-1133">Transmembrane helix</keyword>
<dbReference type="Pfam" id="PF13145">
    <property type="entry name" value="Rotamase_2"/>
    <property type="match status" value="1"/>
</dbReference>
<dbReference type="InterPro" id="IPR023058">
    <property type="entry name" value="PPIase_PpiC_CS"/>
</dbReference>
<evidence type="ECO:0000256" key="13">
    <source>
        <dbReference type="SAM" id="Phobius"/>
    </source>
</evidence>
<dbReference type="PROSITE" id="PS50198">
    <property type="entry name" value="PPIC_PPIASE_2"/>
    <property type="match status" value="2"/>
</dbReference>
<dbReference type="PANTHER" id="PTHR47529:SF1">
    <property type="entry name" value="PERIPLASMIC CHAPERONE PPID"/>
    <property type="match status" value="1"/>
</dbReference>
<evidence type="ECO:0000256" key="1">
    <source>
        <dbReference type="ARBA" id="ARBA00004382"/>
    </source>
</evidence>
<comment type="caution">
    <text evidence="15">The sequence shown here is derived from an EMBL/GenBank/DDBJ whole genome shotgun (WGS) entry which is preliminary data.</text>
</comment>
<evidence type="ECO:0000256" key="4">
    <source>
        <dbReference type="ARBA" id="ARBA00022692"/>
    </source>
</evidence>
<gene>
    <name evidence="15" type="ORF">ACFQ1M_15875</name>
</gene>
<evidence type="ECO:0000256" key="10">
    <source>
        <dbReference type="ARBA" id="ARBA00042775"/>
    </source>
</evidence>
<evidence type="ECO:0000256" key="6">
    <source>
        <dbReference type="ARBA" id="ARBA00023136"/>
    </source>
</evidence>
<keyword evidence="2" id="KW-1003">Cell membrane</keyword>